<dbReference type="GO" id="GO:0008171">
    <property type="term" value="F:O-methyltransferase activity"/>
    <property type="evidence" value="ECO:0007669"/>
    <property type="project" value="InterPro"/>
</dbReference>
<dbReference type="Proteomes" id="UP000824596">
    <property type="component" value="Unassembled WGS sequence"/>
</dbReference>
<keyword evidence="3" id="KW-0808">Transferase</keyword>
<evidence type="ECO:0000313" key="8">
    <source>
        <dbReference type="Proteomes" id="UP000824596"/>
    </source>
</evidence>
<keyword evidence="2 7" id="KW-0489">Methyltransferase</keyword>
<dbReference type="GeneID" id="68358543"/>
<keyword evidence="5" id="KW-0128">Catecholamine metabolism</keyword>
<dbReference type="SUPFAM" id="SSF53335">
    <property type="entry name" value="S-adenosyl-L-methionine-dependent methyltransferases"/>
    <property type="match status" value="1"/>
</dbReference>
<evidence type="ECO:0000256" key="6">
    <source>
        <dbReference type="ARBA" id="ARBA00023453"/>
    </source>
</evidence>
<dbReference type="PANTHER" id="PTHR43836">
    <property type="entry name" value="CATECHOL O-METHYLTRANSFERASE 1-RELATED"/>
    <property type="match status" value="1"/>
</dbReference>
<keyword evidence="8" id="KW-1185">Reference proteome</keyword>
<dbReference type="OrthoDB" id="186626at2759"/>
<name>A0A9P8MRA1_9HYPO</name>
<evidence type="ECO:0000256" key="4">
    <source>
        <dbReference type="ARBA" id="ARBA00022691"/>
    </source>
</evidence>
<dbReference type="PANTHER" id="PTHR43836:SF2">
    <property type="entry name" value="CATECHOL O-METHYLTRANSFERASE 1-RELATED"/>
    <property type="match status" value="1"/>
</dbReference>
<evidence type="ECO:0000256" key="2">
    <source>
        <dbReference type="ARBA" id="ARBA00022603"/>
    </source>
</evidence>
<comment type="similarity">
    <text evidence="6">Belongs to the class I-like SAM-binding methyltransferase superfamily. Cation-dependent O-methyltransferase family.</text>
</comment>
<evidence type="ECO:0000256" key="3">
    <source>
        <dbReference type="ARBA" id="ARBA00022679"/>
    </source>
</evidence>
<evidence type="ECO:0000256" key="1">
    <source>
        <dbReference type="ARBA" id="ARBA00012880"/>
    </source>
</evidence>
<dbReference type="PROSITE" id="PS51682">
    <property type="entry name" value="SAM_OMT_I"/>
    <property type="match status" value="1"/>
</dbReference>
<dbReference type="InterPro" id="IPR002935">
    <property type="entry name" value="SAM_O-MeTrfase"/>
</dbReference>
<protein>
    <recommendedName>
        <fullName evidence="1">catechol O-methyltransferase</fullName>
        <ecNumber evidence="1">2.1.1.6</ecNumber>
    </recommendedName>
</protein>
<organism evidence="7 8">
    <name type="scientific">Hirsutella rhossiliensis</name>
    <dbReference type="NCBI Taxonomy" id="111463"/>
    <lineage>
        <taxon>Eukaryota</taxon>
        <taxon>Fungi</taxon>
        <taxon>Dikarya</taxon>
        <taxon>Ascomycota</taxon>
        <taxon>Pezizomycotina</taxon>
        <taxon>Sordariomycetes</taxon>
        <taxon>Hypocreomycetidae</taxon>
        <taxon>Hypocreales</taxon>
        <taxon>Ophiocordycipitaceae</taxon>
        <taxon>Hirsutella</taxon>
    </lineage>
</organism>
<dbReference type="Gene3D" id="3.40.50.150">
    <property type="entry name" value="Vaccinia Virus protein VP39"/>
    <property type="match status" value="1"/>
</dbReference>
<sequence>MNVGEHKGAIVTGLIGETKPQVMLELGGYVGYSAILFGAALQKAGGRRYISLERNPEFAAVASSLVDLAGLAAVVHVVVGPSADSLRRLHSHGHLARIDLSSSTTCVFF</sequence>
<dbReference type="EC" id="2.1.1.6" evidence="1"/>
<dbReference type="Pfam" id="PF13578">
    <property type="entry name" value="Methyltransf_24"/>
    <property type="match status" value="1"/>
</dbReference>
<evidence type="ECO:0000256" key="5">
    <source>
        <dbReference type="ARBA" id="ARBA00022939"/>
    </source>
</evidence>
<dbReference type="InterPro" id="IPR029063">
    <property type="entry name" value="SAM-dependent_MTases_sf"/>
</dbReference>
<proteinExistence type="inferred from homology"/>
<dbReference type="AlphaFoldDB" id="A0A9P8MRA1"/>
<dbReference type="GO" id="GO:0006584">
    <property type="term" value="P:catecholamine metabolic process"/>
    <property type="evidence" value="ECO:0007669"/>
    <property type="project" value="UniProtKB-KW"/>
</dbReference>
<dbReference type="EMBL" id="JAIZPD010000012">
    <property type="protein sequence ID" value="KAH0959632.1"/>
    <property type="molecule type" value="Genomic_DNA"/>
</dbReference>
<comment type="caution">
    <text evidence="7">The sequence shown here is derived from an EMBL/GenBank/DDBJ whole genome shotgun (WGS) entry which is preliminary data.</text>
</comment>
<evidence type="ECO:0000313" key="7">
    <source>
        <dbReference type="EMBL" id="KAH0959632.1"/>
    </source>
</evidence>
<dbReference type="GO" id="GO:0032259">
    <property type="term" value="P:methylation"/>
    <property type="evidence" value="ECO:0007669"/>
    <property type="project" value="UniProtKB-KW"/>
</dbReference>
<keyword evidence="4" id="KW-0949">S-adenosyl-L-methionine</keyword>
<accession>A0A9P8MRA1</accession>
<dbReference type="RefSeq" id="XP_044717145.1">
    <property type="nucleotide sequence ID" value="XM_044867885.1"/>
</dbReference>
<reference evidence="7" key="1">
    <citation type="submission" date="2021-09" db="EMBL/GenBank/DDBJ databases">
        <title>A high-quality genome of the endoparasitic fungus Hirsutella rhossiliensis with a comparison of Hirsutella genomes reveals transposable elements contributing to genome size variation.</title>
        <authorList>
            <person name="Lin R."/>
            <person name="Jiao Y."/>
            <person name="Sun X."/>
            <person name="Ling J."/>
            <person name="Xie B."/>
            <person name="Cheng X."/>
        </authorList>
    </citation>
    <scope>NUCLEOTIDE SEQUENCE</scope>
    <source>
        <strain evidence="7">HR02</strain>
    </source>
</reference>
<gene>
    <name evidence="7" type="ORF">HRG_09414</name>
</gene>